<accession>A0ACC3BK41</accession>
<dbReference type="EMBL" id="CM020618">
    <property type="protein sequence ID" value="KAK1857862.1"/>
    <property type="molecule type" value="Genomic_DNA"/>
</dbReference>
<dbReference type="Proteomes" id="UP000798662">
    <property type="component" value="Chromosome 1"/>
</dbReference>
<gene>
    <name evidence="1" type="ORF">I4F81_000476</name>
</gene>
<organism evidence="1 2">
    <name type="scientific">Pyropia yezoensis</name>
    <name type="common">Susabi-nori</name>
    <name type="synonym">Porphyra yezoensis</name>
    <dbReference type="NCBI Taxonomy" id="2788"/>
    <lineage>
        <taxon>Eukaryota</taxon>
        <taxon>Rhodophyta</taxon>
        <taxon>Bangiophyceae</taxon>
        <taxon>Bangiales</taxon>
        <taxon>Bangiaceae</taxon>
        <taxon>Pyropia</taxon>
    </lineage>
</organism>
<evidence type="ECO:0000313" key="2">
    <source>
        <dbReference type="Proteomes" id="UP000798662"/>
    </source>
</evidence>
<proteinExistence type="predicted"/>
<evidence type="ECO:0000313" key="1">
    <source>
        <dbReference type="EMBL" id="KAK1857862.1"/>
    </source>
</evidence>
<comment type="caution">
    <text evidence="1">The sequence shown here is derived from an EMBL/GenBank/DDBJ whole genome shotgun (WGS) entry which is preliminary data.</text>
</comment>
<keyword evidence="2" id="KW-1185">Reference proteome</keyword>
<sequence>MAVGGMAGAPKLLALLLLALLVAVVASPSSADAFECKGCYFALRHCEQSCIGGPDEHKCLGFCQNDFRACEAVYCYTVVPTLTEHV</sequence>
<protein>
    <submittedName>
        <fullName evidence="1">Uncharacterized protein</fullName>
    </submittedName>
</protein>
<name>A0ACC3BK41_PYRYE</name>
<reference evidence="1" key="1">
    <citation type="submission" date="2019-11" db="EMBL/GenBank/DDBJ databases">
        <title>Nori genome reveals adaptations in red seaweeds to the harsh intertidal environment.</title>
        <authorList>
            <person name="Wang D."/>
            <person name="Mao Y."/>
        </authorList>
    </citation>
    <scope>NUCLEOTIDE SEQUENCE</scope>
    <source>
        <tissue evidence="1">Gametophyte</tissue>
    </source>
</reference>